<feature type="compositionally biased region" description="Acidic residues" evidence="1">
    <location>
        <begin position="503"/>
        <end position="512"/>
    </location>
</feature>
<feature type="compositionally biased region" description="Acidic residues" evidence="1">
    <location>
        <begin position="527"/>
        <end position="540"/>
    </location>
</feature>
<organism evidence="2 3">
    <name type="scientific">Sporothrix epigloea</name>
    <dbReference type="NCBI Taxonomy" id="1892477"/>
    <lineage>
        <taxon>Eukaryota</taxon>
        <taxon>Fungi</taxon>
        <taxon>Dikarya</taxon>
        <taxon>Ascomycota</taxon>
        <taxon>Pezizomycotina</taxon>
        <taxon>Sordariomycetes</taxon>
        <taxon>Sordariomycetidae</taxon>
        <taxon>Ophiostomatales</taxon>
        <taxon>Ophiostomataceae</taxon>
        <taxon>Sporothrix</taxon>
    </lineage>
</organism>
<keyword evidence="3" id="KW-1185">Reference proteome</keyword>
<dbReference type="EMBL" id="CAWUON010000149">
    <property type="protein sequence ID" value="CAK7274585.1"/>
    <property type="molecule type" value="Genomic_DNA"/>
</dbReference>
<protein>
    <recommendedName>
        <fullName evidence="4">F-box domain-containing protein</fullName>
    </recommendedName>
</protein>
<gene>
    <name evidence="2" type="ORF">SEPCBS119000_006248</name>
</gene>
<dbReference type="InterPro" id="IPR036047">
    <property type="entry name" value="F-box-like_dom_sf"/>
</dbReference>
<name>A0ABP0E671_9PEZI</name>
<comment type="caution">
    <text evidence="2">The sequence shown here is derived from an EMBL/GenBank/DDBJ whole genome shotgun (WGS) entry which is preliminary data.</text>
</comment>
<accession>A0ABP0E671</accession>
<dbReference type="Proteomes" id="UP001642502">
    <property type="component" value="Unassembled WGS sequence"/>
</dbReference>
<sequence length="540" mass="60289">MAVAHADQSPAPGQDRLSRLPVELLLRIARLIWTADLCAVRQCSRSLERAFHYFFMDGFFRSKQFMLTEYSLQTLLDMARHPIISQTLRHVSFGLEEFRVCHSFYPEDEVQAAFSITAVVEQKALMANGSAVQLLATAFSLLPNLESVQLRDHASPKLYRGRPFTVWRSHGLFRMWEHLSWDSKTLLKINSNPSFSSRVFALVVAALAQSSARPPNLDVLLSKEVNGLHYFAFDLSPAPRLSLHGSSSGGVDGGGDSDGKGNDKFTALSVLAGLRRLHLKLRFSFYPHHGQEADMALNLILIPDGGYTHPACVESLPLRVWLAHCPKLEWLRLNFEDEANVYNDVFLGQLGAPLPVFYPLPPGSNVSRDVTLPFASHLRRLDLGMASCYPNVLLGLLRRLPALEHLSLRRSSLISDDRSPQGTWEGFLKALAEDSLGKQLKKVCLKRLYAATPNNAGVHVRRTHIIILNGTDGIEYKAGAEESMASWLQKVSIEYTRSRWEGDADTDSDSEGIIENVNGPDAHDYGSEDEQEEDEWDEGP</sequence>
<proteinExistence type="predicted"/>
<dbReference type="InterPro" id="IPR032675">
    <property type="entry name" value="LRR_dom_sf"/>
</dbReference>
<reference evidence="2 3" key="1">
    <citation type="submission" date="2024-01" db="EMBL/GenBank/DDBJ databases">
        <authorList>
            <person name="Allen C."/>
            <person name="Tagirdzhanova G."/>
        </authorList>
    </citation>
    <scope>NUCLEOTIDE SEQUENCE [LARGE SCALE GENOMIC DNA]</scope>
    <source>
        <strain evidence="2 3">CBS 119000</strain>
    </source>
</reference>
<evidence type="ECO:0000313" key="2">
    <source>
        <dbReference type="EMBL" id="CAK7274585.1"/>
    </source>
</evidence>
<evidence type="ECO:0000256" key="1">
    <source>
        <dbReference type="SAM" id="MobiDB-lite"/>
    </source>
</evidence>
<feature type="region of interest" description="Disordered" evidence="1">
    <location>
        <begin position="499"/>
        <end position="540"/>
    </location>
</feature>
<evidence type="ECO:0000313" key="3">
    <source>
        <dbReference type="Proteomes" id="UP001642502"/>
    </source>
</evidence>
<evidence type="ECO:0008006" key="4">
    <source>
        <dbReference type="Google" id="ProtNLM"/>
    </source>
</evidence>
<dbReference type="SUPFAM" id="SSF81383">
    <property type="entry name" value="F-box domain"/>
    <property type="match status" value="1"/>
</dbReference>
<dbReference type="Gene3D" id="3.80.10.10">
    <property type="entry name" value="Ribonuclease Inhibitor"/>
    <property type="match status" value="1"/>
</dbReference>